<evidence type="ECO:0000256" key="7">
    <source>
        <dbReference type="ARBA" id="ARBA00023136"/>
    </source>
</evidence>
<dbReference type="SUPFAM" id="SSF52540">
    <property type="entry name" value="P-loop containing nucleoside triphosphate hydrolases"/>
    <property type="match status" value="1"/>
</dbReference>
<evidence type="ECO:0000313" key="12">
    <source>
        <dbReference type="Proteomes" id="UP000548423"/>
    </source>
</evidence>
<dbReference type="InterPro" id="IPR036640">
    <property type="entry name" value="ABC1_TM_sf"/>
</dbReference>
<feature type="transmembrane region" description="Helical" evidence="8">
    <location>
        <begin position="176"/>
        <end position="201"/>
    </location>
</feature>
<dbReference type="FunFam" id="3.40.50.300:FF:000218">
    <property type="entry name" value="Multidrug ABC transporter ATP-binding protein"/>
    <property type="match status" value="1"/>
</dbReference>
<dbReference type="AlphaFoldDB" id="A0A852T8W6"/>
<feature type="transmembrane region" description="Helical" evidence="8">
    <location>
        <begin position="291"/>
        <end position="308"/>
    </location>
</feature>
<keyword evidence="4" id="KW-0547">Nucleotide-binding</keyword>
<feature type="transmembrane region" description="Helical" evidence="8">
    <location>
        <begin position="39"/>
        <end position="60"/>
    </location>
</feature>
<dbReference type="PROSITE" id="PS50893">
    <property type="entry name" value="ABC_TRANSPORTER_2"/>
    <property type="match status" value="1"/>
</dbReference>
<dbReference type="PROSITE" id="PS00211">
    <property type="entry name" value="ABC_TRANSPORTER_1"/>
    <property type="match status" value="1"/>
</dbReference>
<sequence>MLVQLKQKMNWLKKQYFNINDIKKTFKFLKPFILKQWKAYVILLTLLGFDIFFTITYAWFFGNLTDAAIHGSFSRLKELIPIGIFLTLLSIISNYCEIYFETIACNGLKNHLKEYLFEHILRMPAGETSNIRSGDLISYFNSDIHHINGVVGSSLISLIKLPLIYISVLIYLLQINWLLCIISVIIAPLAIGGGTFFGFLLKKNGRNLNQLYVEINSTLSEAFHGFQVIRSFTLEKNIFREFKIKNQKYYKLELENAKLQGWYYSGGYIVNSVAFLFNLCLGAYFVTKGSLTVGALLIFTNLAGHLVYPMMGLAGQWAGFQRSVTAIERLIDLLQKPTASNDLASYTPSLSNVNSIQFQDITFSYDEHKKIFENFDLDIPTGKIVAIVGPSGAGKTTLFNLLQQFYKPQFGRVLINGIPTDELTLSELRSSIAHVPQETFLFVGSIKENLLIARPGITETEMFNAAKNANIHEFIKSLPNGYDTEIGERGIKLSGGQKQRIAIARAILKNAPILLLDEATSALDSQTEFRVKEALEKLIIGRTTLVIAHRLSTIQNADMIIVMNDGKIEQIGKHETLIIQNGLYQKLHGTWVQEEKSNAQSLV</sequence>
<comment type="caution">
    <text evidence="11">The sequence shown here is derived from an EMBL/GenBank/DDBJ whole genome shotgun (WGS) entry which is preliminary data.</text>
</comment>
<evidence type="ECO:0000256" key="5">
    <source>
        <dbReference type="ARBA" id="ARBA00022840"/>
    </source>
</evidence>
<keyword evidence="7 8" id="KW-0472">Membrane</keyword>
<dbReference type="InterPro" id="IPR003593">
    <property type="entry name" value="AAA+_ATPase"/>
</dbReference>
<dbReference type="SMART" id="SM00382">
    <property type="entry name" value="AAA"/>
    <property type="match status" value="1"/>
</dbReference>
<feature type="domain" description="ABC transmembrane type-1" evidence="10">
    <location>
        <begin position="41"/>
        <end position="322"/>
    </location>
</feature>
<dbReference type="Proteomes" id="UP000548423">
    <property type="component" value="Unassembled WGS sequence"/>
</dbReference>
<feature type="transmembrane region" description="Helical" evidence="8">
    <location>
        <begin position="261"/>
        <end position="285"/>
    </location>
</feature>
<dbReference type="SUPFAM" id="SSF90123">
    <property type="entry name" value="ABC transporter transmembrane region"/>
    <property type="match status" value="1"/>
</dbReference>
<dbReference type="GO" id="GO:0005524">
    <property type="term" value="F:ATP binding"/>
    <property type="evidence" value="ECO:0007669"/>
    <property type="project" value="UniProtKB-KW"/>
</dbReference>
<dbReference type="InterPro" id="IPR003439">
    <property type="entry name" value="ABC_transporter-like_ATP-bd"/>
</dbReference>
<dbReference type="PROSITE" id="PS50929">
    <property type="entry name" value="ABC_TM1F"/>
    <property type="match status" value="1"/>
</dbReference>
<evidence type="ECO:0000256" key="3">
    <source>
        <dbReference type="ARBA" id="ARBA00022692"/>
    </source>
</evidence>
<evidence type="ECO:0000256" key="1">
    <source>
        <dbReference type="ARBA" id="ARBA00004651"/>
    </source>
</evidence>
<gene>
    <name evidence="11" type="ORF">F4694_000593</name>
</gene>
<dbReference type="Pfam" id="PF00005">
    <property type="entry name" value="ABC_tran"/>
    <property type="match status" value="1"/>
</dbReference>
<evidence type="ECO:0000256" key="2">
    <source>
        <dbReference type="ARBA" id="ARBA00005417"/>
    </source>
</evidence>
<dbReference type="PANTHER" id="PTHR43394">
    <property type="entry name" value="ATP-DEPENDENT PERMEASE MDL1, MITOCHONDRIAL"/>
    <property type="match status" value="1"/>
</dbReference>
<dbReference type="Gene3D" id="1.20.1560.10">
    <property type="entry name" value="ABC transporter type 1, transmembrane domain"/>
    <property type="match status" value="1"/>
</dbReference>
<dbReference type="Pfam" id="PF00664">
    <property type="entry name" value="ABC_membrane"/>
    <property type="match status" value="1"/>
</dbReference>
<dbReference type="Gene3D" id="3.40.50.300">
    <property type="entry name" value="P-loop containing nucleotide triphosphate hydrolases"/>
    <property type="match status" value="1"/>
</dbReference>
<feature type="transmembrane region" description="Helical" evidence="8">
    <location>
        <begin position="147"/>
        <end position="170"/>
    </location>
</feature>
<dbReference type="GO" id="GO:0016887">
    <property type="term" value="F:ATP hydrolysis activity"/>
    <property type="evidence" value="ECO:0007669"/>
    <property type="project" value="InterPro"/>
</dbReference>
<evidence type="ECO:0000259" key="10">
    <source>
        <dbReference type="PROSITE" id="PS50929"/>
    </source>
</evidence>
<evidence type="ECO:0000259" key="9">
    <source>
        <dbReference type="PROSITE" id="PS50893"/>
    </source>
</evidence>
<feature type="domain" description="ABC transporter" evidence="9">
    <location>
        <begin position="356"/>
        <end position="590"/>
    </location>
</feature>
<keyword evidence="6 8" id="KW-1133">Transmembrane helix</keyword>
<comment type="subcellular location">
    <subcellularLocation>
        <location evidence="1">Cell membrane</location>
        <topology evidence="1">Multi-pass membrane protein</topology>
    </subcellularLocation>
</comment>
<comment type="similarity">
    <text evidence="2">Belongs to the ABC transporter superfamily.</text>
</comment>
<name>A0A852T8W6_9BACI</name>
<dbReference type="GO" id="GO:0005886">
    <property type="term" value="C:plasma membrane"/>
    <property type="evidence" value="ECO:0007669"/>
    <property type="project" value="UniProtKB-SubCell"/>
</dbReference>
<dbReference type="PANTHER" id="PTHR43394:SF1">
    <property type="entry name" value="ATP-BINDING CASSETTE SUB-FAMILY B MEMBER 10, MITOCHONDRIAL"/>
    <property type="match status" value="1"/>
</dbReference>
<evidence type="ECO:0000256" key="8">
    <source>
        <dbReference type="SAM" id="Phobius"/>
    </source>
</evidence>
<dbReference type="GO" id="GO:0015421">
    <property type="term" value="F:ABC-type oligopeptide transporter activity"/>
    <property type="evidence" value="ECO:0007669"/>
    <property type="project" value="TreeGrafter"/>
</dbReference>
<dbReference type="CDD" id="cd07346">
    <property type="entry name" value="ABC_6TM_exporters"/>
    <property type="match status" value="1"/>
</dbReference>
<reference evidence="12" key="2">
    <citation type="submission" date="2020-08" db="EMBL/GenBank/DDBJ databases">
        <title>The Agave Microbiome: Exploring the role of microbial communities in plant adaptations to desert environments.</title>
        <authorList>
            <person name="Partida-Martinez L.P."/>
        </authorList>
    </citation>
    <scope>NUCLEOTIDE SEQUENCE [LARGE SCALE GENOMIC DNA]</scope>
    <source>
        <strain evidence="12">AT2.8</strain>
    </source>
</reference>
<dbReference type="InterPro" id="IPR011527">
    <property type="entry name" value="ABC1_TM_dom"/>
</dbReference>
<dbReference type="EMBL" id="JACCBX010000001">
    <property type="protein sequence ID" value="NYE03874.1"/>
    <property type="molecule type" value="Genomic_DNA"/>
</dbReference>
<keyword evidence="5" id="KW-0067">ATP-binding</keyword>
<reference evidence="12" key="1">
    <citation type="submission" date="2020-07" db="EMBL/GenBank/DDBJ databases">
        <authorList>
            <person name="Partida-Martinez L."/>
            <person name="Huntemann M."/>
            <person name="Clum A."/>
            <person name="Wang J."/>
            <person name="Palaniappan K."/>
            <person name="Ritter S."/>
            <person name="Chen I.-M."/>
            <person name="Stamatis D."/>
            <person name="Reddy T."/>
            <person name="O'Malley R."/>
            <person name="Daum C."/>
            <person name="Shapiro N."/>
            <person name="Ivanova N."/>
            <person name="Kyrpides N."/>
            <person name="Woyke T."/>
        </authorList>
    </citation>
    <scope>NUCLEOTIDE SEQUENCE [LARGE SCALE GENOMIC DNA]</scope>
    <source>
        <strain evidence="12">AT2.8</strain>
    </source>
</reference>
<evidence type="ECO:0000256" key="6">
    <source>
        <dbReference type="ARBA" id="ARBA00022989"/>
    </source>
</evidence>
<dbReference type="InterPro" id="IPR039421">
    <property type="entry name" value="Type_1_exporter"/>
</dbReference>
<accession>A0A852T8W6</accession>
<dbReference type="InterPro" id="IPR027417">
    <property type="entry name" value="P-loop_NTPase"/>
</dbReference>
<organism evidence="11 12">
    <name type="scientific">Neobacillus niacini</name>
    <dbReference type="NCBI Taxonomy" id="86668"/>
    <lineage>
        <taxon>Bacteria</taxon>
        <taxon>Bacillati</taxon>
        <taxon>Bacillota</taxon>
        <taxon>Bacilli</taxon>
        <taxon>Bacillales</taxon>
        <taxon>Bacillaceae</taxon>
        <taxon>Neobacillus</taxon>
    </lineage>
</organism>
<keyword evidence="3 8" id="KW-0812">Transmembrane</keyword>
<protein>
    <submittedName>
        <fullName evidence="11">ABC-type multidrug transport system fused ATPase/permease subunit</fullName>
    </submittedName>
</protein>
<proteinExistence type="inferred from homology"/>
<evidence type="ECO:0000256" key="4">
    <source>
        <dbReference type="ARBA" id="ARBA00022741"/>
    </source>
</evidence>
<evidence type="ECO:0000313" key="11">
    <source>
        <dbReference type="EMBL" id="NYE03874.1"/>
    </source>
</evidence>
<dbReference type="InterPro" id="IPR017871">
    <property type="entry name" value="ABC_transporter-like_CS"/>
</dbReference>